<dbReference type="Pfam" id="PF07833">
    <property type="entry name" value="Cu_amine_oxidN1"/>
    <property type="match status" value="1"/>
</dbReference>
<dbReference type="SUPFAM" id="SSF55383">
    <property type="entry name" value="Copper amine oxidase, domain N"/>
    <property type="match status" value="1"/>
</dbReference>
<dbReference type="Gene3D" id="3.30.457.10">
    <property type="entry name" value="Copper amine oxidase-like, N-terminal domain"/>
    <property type="match status" value="1"/>
</dbReference>
<dbReference type="InterPro" id="IPR012854">
    <property type="entry name" value="Cu_amine_oxidase-like_N"/>
</dbReference>
<feature type="domain" description="Copper amine oxidase-like N-terminal" evidence="2">
    <location>
        <begin position="19"/>
        <end position="78"/>
    </location>
</feature>
<dbReference type="AlphaFoldDB" id="A0A6G3ZYT1"/>
<dbReference type="InterPro" id="IPR036582">
    <property type="entry name" value="Mao_N_sf"/>
</dbReference>
<evidence type="ECO:0000256" key="1">
    <source>
        <dbReference type="SAM" id="SignalP"/>
    </source>
</evidence>
<dbReference type="EMBL" id="JAAIKC010000005">
    <property type="protein sequence ID" value="NEW07376.1"/>
    <property type="molecule type" value="Genomic_DNA"/>
</dbReference>
<sequence length="193" mass="22093">MKKFILGLTIGITLTASTAVFASNTIQAYLFPTSFYINNHPVKLDNDYEVLNYNGHAYVPIRFVAEKLGGYVDYRQEQELNRIHINYFAANKEFLTDKTYPEIHVGIVDMGHSYGYTAIQGLVSIDSDIGSANKHDLQFNLNFYDEKNKLLGTFLWDSKEKPLDNKEIRYFTDGFLGDGTKYSKVELKVNSFK</sequence>
<reference evidence="3" key="1">
    <citation type="submission" date="2020-02" db="EMBL/GenBank/DDBJ databases">
        <authorList>
            <person name="Shen X.-R."/>
            <person name="Zhang Y.-X."/>
        </authorList>
    </citation>
    <scope>NUCLEOTIDE SEQUENCE</scope>
    <source>
        <strain evidence="3">SYP-B3998</strain>
    </source>
</reference>
<protein>
    <recommendedName>
        <fullName evidence="2">Copper amine oxidase-like N-terminal domain-containing protein</fullName>
    </recommendedName>
</protein>
<comment type="caution">
    <text evidence="3">The sequence shown here is derived from an EMBL/GenBank/DDBJ whole genome shotgun (WGS) entry which is preliminary data.</text>
</comment>
<organism evidence="3">
    <name type="scientific">Paenibacillus sp. SYP-B3998</name>
    <dbReference type="NCBI Taxonomy" id="2678564"/>
    <lineage>
        <taxon>Bacteria</taxon>
        <taxon>Bacillati</taxon>
        <taxon>Bacillota</taxon>
        <taxon>Bacilli</taxon>
        <taxon>Bacillales</taxon>
        <taxon>Paenibacillaceae</taxon>
        <taxon>Paenibacillus</taxon>
    </lineage>
</organism>
<dbReference type="RefSeq" id="WP_163948234.1">
    <property type="nucleotide sequence ID" value="NZ_JAAIKC010000005.1"/>
</dbReference>
<evidence type="ECO:0000313" key="3">
    <source>
        <dbReference type="EMBL" id="NEW07376.1"/>
    </source>
</evidence>
<feature type="chain" id="PRO_5038399457" description="Copper amine oxidase-like N-terminal domain-containing protein" evidence="1">
    <location>
        <begin position="23"/>
        <end position="193"/>
    </location>
</feature>
<feature type="signal peptide" evidence="1">
    <location>
        <begin position="1"/>
        <end position="22"/>
    </location>
</feature>
<proteinExistence type="predicted"/>
<gene>
    <name evidence="3" type="ORF">GK047_15335</name>
</gene>
<keyword evidence="1" id="KW-0732">Signal</keyword>
<accession>A0A6G3ZYT1</accession>
<name>A0A6G3ZYT1_9BACL</name>
<evidence type="ECO:0000259" key="2">
    <source>
        <dbReference type="Pfam" id="PF07833"/>
    </source>
</evidence>